<reference evidence="8" key="1">
    <citation type="submission" date="2013-01" db="EMBL/GenBank/DDBJ databases">
        <title>Draft Genome Sequence of a Mulberry Tree, Morus notabilis C.K. Schneid.</title>
        <authorList>
            <person name="He N."/>
            <person name="Zhao S."/>
        </authorList>
    </citation>
    <scope>NUCLEOTIDE SEQUENCE</scope>
</reference>
<keyword evidence="8" id="KW-1185">Reference proteome</keyword>
<keyword evidence="2" id="KW-1003">Cell membrane</keyword>
<comment type="subcellular location">
    <subcellularLocation>
        <location evidence="1">Cell membrane</location>
        <topology evidence="1">Multi-pass membrane protein</topology>
    </subcellularLocation>
</comment>
<proteinExistence type="predicted"/>
<accession>W9RFP9</accession>
<dbReference type="Proteomes" id="UP000030645">
    <property type="component" value="Unassembled WGS sequence"/>
</dbReference>
<feature type="transmembrane region" description="Helical" evidence="6">
    <location>
        <begin position="187"/>
        <end position="205"/>
    </location>
</feature>
<evidence type="ECO:0000313" key="7">
    <source>
        <dbReference type="EMBL" id="EXB53964.1"/>
    </source>
</evidence>
<evidence type="ECO:0000256" key="3">
    <source>
        <dbReference type="ARBA" id="ARBA00022692"/>
    </source>
</evidence>
<keyword evidence="4 6" id="KW-1133">Transmembrane helix</keyword>
<dbReference type="InterPro" id="IPR051258">
    <property type="entry name" value="Diverse_Substrate_Transporter"/>
</dbReference>
<dbReference type="PANTHER" id="PTHR42920:SF26">
    <property type="entry name" value="OS03G0707200 PROTEIN"/>
    <property type="match status" value="1"/>
</dbReference>
<evidence type="ECO:0000256" key="6">
    <source>
        <dbReference type="SAM" id="Phobius"/>
    </source>
</evidence>
<dbReference type="AlphaFoldDB" id="W9RFP9"/>
<dbReference type="PANTHER" id="PTHR42920">
    <property type="entry name" value="OS03G0707200 PROTEIN-RELATED"/>
    <property type="match status" value="1"/>
</dbReference>
<evidence type="ECO:0000256" key="4">
    <source>
        <dbReference type="ARBA" id="ARBA00022989"/>
    </source>
</evidence>
<organism evidence="7 8">
    <name type="scientific">Morus notabilis</name>
    <dbReference type="NCBI Taxonomy" id="981085"/>
    <lineage>
        <taxon>Eukaryota</taxon>
        <taxon>Viridiplantae</taxon>
        <taxon>Streptophyta</taxon>
        <taxon>Embryophyta</taxon>
        <taxon>Tracheophyta</taxon>
        <taxon>Spermatophyta</taxon>
        <taxon>Magnoliopsida</taxon>
        <taxon>eudicotyledons</taxon>
        <taxon>Gunneridae</taxon>
        <taxon>Pentapetalae</taxon>
        <taxon>rosids</taxon>
        <taxon>fabids</taxon>
        <taxon>Rosales</taxon>
        <taxon>Moraceae</taxon>
        <taxon>Moreae</taxon>
        <taxon>Morus</taxon>
    </lineage>
</organism>
<evidence type="ECO:0000256" key="5">
    <source>
        <dbReference type="ARBA" id="ARBA00023136"/>
    </source>
</evidence>
<dbReference type="eggNOG" id="ENOG502QPTR">
    <property type="taxonomic scope" value="Eukaryota"/>
</dbReference>
<evidence type="ECO:0000313" key="8">
    <source>
        <dbReference type="Proteomes" id="UP000030645"/>
    </source>
</evidence>
<dbReference type="GO" id="GO:0005886">
    <property type="term" value="C:plasma membrane"/>
    <property type="evidence" value="ECO:0007669"/>
    <property type="project" value="UniProtKB-SubCell"/>
</dbReference>
<evidence type="ECO:0000256" key="1">
    <source>
        <dbReference type="ARBA" id="ARBA00004651"/>
    </source>
</evidence>
<sequence length="206" mass="22650">MASQRLFGKSWNSSTSFTMKLYSSCTSSSLCNQYAFFSFHTSPPKRCRSLLLLLLLLLLLFFDPDSLCQTGTKKVELETSCDVEKTESEFQVVVWEAIAVATDILLVQETSSIPVGKEVEGIVDPASFTVVRFALSALPFNPFVLRAQDNVIVVPLLDGMSGAVVPARTWFGALMALLGVAMLESSGSPPCLNALLFFVFFFFFLN</sequence>
<protein>
    <submittedName>
        <fullName evidence="7">Uncharacterized protein</fullName>
    </submittedName>
</protein>
<dbReference type="STRING" id="981085.W9RFP9"/>
<keyword evidence="5 6" id="KW-0472">Membrane</keyword>
<gene>
    <name evidence="7" type="ORF">L484_022932</name>
</gene>
<name>W9RFP9_9ROSA</name>
<keyword evidence="3 6" id="KW-0812">Transmembrane</keyword>
<evidence type="ECO:0000256" key="2">
    <source>
        <dbReference type="ARBA" id="ARBA00022475"/>
    </source>
</evidence>
<dbReference type="EMBL" id="KE344145">
    <property type="protein sequence ID" value="EXB53964.1"/>
    <property type="molecule type" value="Genomic_DNA"/>
</dbReference>